<feature type="compositionally biased region" description="Polar residues" evidence="1">
    <location>
        <begin position="132"/>
        <end position="143"/>
    </location>
</feature>
<protein>
    <submittedName>
        <fullName evidence="2">Uncharacterized protein</fullName>
    </submittedName>
</protein>
<evidence type="ECO:0000313" key="2">
    <source>
        <dbReference type="EMBL" id="OWA50089.1"/>
    </source>
</evidence>
<accession>A0A9X6RJN1</accession>
<dbReference type="EMBL" id="MTYJ01000181">
    <property type="protein sequence ID" value="OWA50089.1"/>
    <property type="molecule type" value="Genomic_DNA"/>
</dbReference>
<dbReference type="Proteomes" id="UP000192578">
    <property type="component" value="Unassembled WGS sequence"/>
</dbReference>
<evidence type="ECO:0000256" key="1">
    <source>
        <dbReference type="SAM" id="MobiDB-lite"/>
    </source>
</evidence>
<reference evidence="3" key="1">
    <citation type="submission" date="2017-01" db="EMBL/GenBank/DDBJ databases">
        <title>Comparative genomics of anhydrobiosis in the tardigrade Hypsibius dujardini.</title>
        <authorList>
            <person name="Yoshida Y."/>
            <person name="Koutsovoulos G."/>
            <person name="Laetsch D."/>
            <person name="Stevens L."/>
            <person name="Kumar S."/>
            <person name="Horikawa D."/>
            <person name="Ishino K."/>
            <person name="Komine S."/>
            <person name="Tomita M."/>
            <person name="Blaxter M."/>
            <person name="Arakawa K."/>
        </authorList>
    </citation>
    <scope>NUCLEOTIDE SEQUENCE [LARGE SCALE GENOMIC DNA]</scope>
    <source>
        <strain evidence="3">Z151</strain>
    </source>
</reference>
<sequence length="143" mass="15803">MKNRNLFKECLGVVQTEMLNRELSFEIDVQKLARAIINEMDFVKSVGVPTVKLEREQNFPLNGPSTTGGTFHPFSASVVAISVKREPLSDVKGSSVDRFEETAGVKMENIPTSSFDARSSVHGRKIRRPGTVSENTGCQERAC</sequence>
<feature type="region of interest" description="Disordered" evidence="1">
    <location>
        <begin position="122"/>
        <end position="143"/>
    </location>
</feature>
<dbReference type="AlphaFoldDB" id="A0A9X6RJN1"/>
<organism evidence="2 3">
    <name type="scientific">Hypsibius exemplaris</name>
    <name type="common">Freshwater tardigrade</name>
    <dbReference type="NCBI Taxonomy" id="2072580"/>
    <lineage>
        <taxon>Eukaryota</taxon>
        <taxon>Metazoa</taxon>
        <taxon>Ecdysozoa</taxon>
        <taxon>Tardigrada</taxon>
        <taxon>Eutardigrada</taxon>
        <taxon>Parachela</taxon>
        <taxon>Hypsibioidea</taxon>
        <taxon>Hypsibiidae</taxon>
        <taxon>Hypsibius</taxon>
    </lineage>
</organism>
<evidence type="ECO:0000313" key="3">
    <source>
        <dbReference type="Proteomes" id="UP000192578"/>
    </source>
</evidence>
<gene>
    <name evidence="2" type="ORF">BV898_14615</name>
</gene>
<keyword evidence="3" id="KW-1185">Reference proteome</keyword>
<comment type="caution">
    <text evidence="2">The sequence shown here is derived from an EMBL/GenBank/DDBJ whole genome shotgun (WGS) entry which is preliminary data.</text>
</comment>
<name>A0A9X6RJN1_HYPEX</name>
<proteinExistence type="predicted"/>